<keyword evidence="2" id="KW-1185">Reference proteome</keyword>
<organism evidence="1 2">
    <name type="scientific">Canavalia gladiata</name>
    <name type="common">Sword bean</name>
    <name type="synonym">Dolichos gladiatus</name>
    <dbReference type="NCBI Taxonomy" id="3824"/>
    <lineage>
        <taxon>Eukaryota</taxon>
        <taxon>Viridiplantae</taxon>
        <taxon>Streptophyta</taxon>
        <taxon>Embryophyta</taxon>
        <taxon>Tracheophyta</taxon>
        <taxon>Spermatophyta</taxon>
        <taxon>Magnoliopsida</taxon>
        <taxon>eudicotyledons</taxon>
        <taxon>Gunneridae</taxon>
        <taxon>Pentapetalae</taxon>
        <taxon>rosids</taxon>
        <taxon>fabids</taxon>
        <taxon>Fabales</taxon>
        <taxon>Fabaceae</taxon>
        <taxon>Papilionoideae</taxon>
        <taxon>50 kb inversion clade</taxon>
        <taxon>NPAAA clade</taxon>
        <taxon>indigoferoid/millettioid clade</taxon>
        <taxon>Phaseoleae</taxon>
        <taxon>Canavalia</taxon>
    </lineage>
</organism>
<evidence type="ECO:0000313" key="2">
    <source>
        <dbReference type="Proteomes" id="UP001367508"/>
    </source>
</evidence>
<sequence length="160" mass="17717">MILPSYYAQAIRPLHCWPPSFFETAGVRLHLKPGVWDFYANRVPIEVTGPVISPNIQAPSTMSGRNSIFSSQNFVLLIRNPETHTAPKLGQEVRSRIKANLLNGGLNQLLDGQIGLTSGLSSLLPGPGSVLKRLCRVNLWTVWIESLVVWSIRPLSLIHV</sequence>
<evidence type="ECO:0000313" key="1">
    <source>
        <dbReference type="EMBL" id="KAK7339232.1"/>
    </source>
</evidence>
<gene>
    <name evidence="1" type="ORF">VNO77_19887</name>
</gene>
<reference evidence="1 2" key="1">
    <citation type="submission" date="2024-01" db="EMBL/GenBank/DDBJ databases">
        <title>The genomes of 5 underutilized Papilionoideae crops provide insights into root nodulation and disease resistanc.</title>
        <authorList>
            <person name="Jiang F."/>
        </authorList>
    </citation>
    <scope>NUCLEOTIDE SEQUENCE [LARGE SCALE GENOMIC DNA]</scope>
    <source>
        <strain evidence="1">LVBAO_FW01</strain>
        <tissue evidence="1">Leaves</tissue>
    </source>
</reference>
<name>A0AAN9LSE2_CANGL</name>
<dbReference type="Proteomes" id="UP001367508">
    <property type="component" value="Unassembled WGS sequence"/>
</dbReference>
<proteinExistence type="predicted"/>
<dbReference type="EMBL" id="JAYMYQ010000004">
    <property type="protein sequence ID" value="KAK7339232.1"/>
    <property type="molecule type" value="Genomic_DNA"/>
</dbReference>
<comment type="caution">
    <text evidence="1">The sequence shown here is derived from an EMBL/GenBank/DDBJ whole genome shotgun (WGS) entry which is preliminary data.</text>
</comment>
<accession>A0AAN9LSE2</accession>
<dbReference type="AlphaFoldDB" id="A0AAN9LSE2"/>
<protein>
    <submittedName>
        <fullName evidence="1">Uncharacterized protein</fullName>
    </submittedName>
</protein>